<keyword evidence="3" id="KW-0732">Signal</keyword>
<name>A0ABX5QDS8_9MICO</name>
<keyword evidence="2" id="KW-0812">Transmembrane</keyword>
<dbReference type="Proteomes" id="UP000285768">
    <property type="component" value="Chromosome"/>
</dbReference>
<proteinExistence type="predicted"/>
<keyword evidence="2" id="KW-1133">Transmembrane helix</keyword>
<sequence>MGMRGRLRLGAIGSLLVALLLGSGAAAHAAEPEGLGQFTLPAGTARVWVELEQSGLAANAVSVRAQIGGSTLDVPMTATTFGLHGEFAATQGQVTLTILPGVGAPAARPDLALTVLDANGLVLQGVNMRIAIPKGPESDGEQPQPAGPDAEDPDGDQNRGAKKNMARTGGDEPTWLIVAGALLVIAGGTVYVLRRTRASREGAAR</sequence>
<reference evidence="4 5" key="1">
    <citation type="submission" date="2019-01" db="EMBL/GenBank/DDBJ databases">
        <title>Leucobacter muris sp. nov. isolated from the nose of a laboratory mouse.</title>
        <authorList>
            <person name="Benga L."/>
            <person name="Sproeer C."/>
            <person name="Schumann P."/>
            <person name="Verbarg S."/>
            <person name="Bunk B."/>
            <person name="Engelhardt E."/>
            <person name="Benten P.M."/>
            <person name="Sager M."/>
        </authorList>
    </citation>
    <scope>NUCLEOTIDE SEQUENCE [LARGE SCALE GENOMIC DNA]</scope>
    <source>
        <strain evidence="4 5">DSM 101948</strain>
    </source>
</reference>
<dbReference type="NCBIfam" id="TIGR01167">
    <property type="entry name" value="LPXTG_anchor"/>
    <property type="match status" value="1"/>
</dbReference>
<gene>
    <name evidence="4" type="ORF">Leucomu_04025</name>
</gene>
<protein>
    <submittedName>
        <fullName evidence="4">LPXTG cell wall anchor domain-containing protein</fullName>
    </submittedName>
</protein>
<evidence type="ECO:0000313" key="5">
    <source>
        <dbReference type="Proteomes" id="UP000285768"/>
    </source>
</evidence>
<feature type="signal peptide" evidence="3">
    <location>
        <begin position="1"/>
        <end position="29"/>
    </location>
</feature>
<evidence type="ECO:0000256" key="3">
    <source>
        <dbReference type="SAM" id="SignalP"/>
    </source>
</evidence>
<accession>A0ABX5QDS8</accession>
<evidence type="ECO:0000313" key="4">
    <source>
        <dbReference type="EMBL" id="QAB17200.1"/>
    </source>
</evidence>
<evidence type="ECO:0000256" key="1">
    <source>
        <dbReference type="SAM" id="MobiDB-lite"/>
    </source>
</evidence>
<feature type="transmembrane region" description="Helical" evidence="2">
    <location>
        <begin position="174"/>
        <end position="193"/>
    </location>
</feature>
<feature type="chain" id="PRO_5046640624" evidence="3">
    <location>
        <begin position="30"/>
        <end position="205"/>
    </location>
</feature>
<keyword evidence="5" id="KW-1185">Reference proteome</keyword>
<organism evidence="4 5">
    <name type="scientific">Leucobacter muris</name>
    <dbReference type="NCBI Taxonomy" id="1935379"/>
    <lineage>
        <taxon>Bacteria</taxon>
        <taxon>Bacillati</taxon>
        <taxon>Actinomycetota</taxon>
        <taxon>Actinomycetes</taxon>
        <taxon>Micrococcales</taxon>
        <taxon>Microbacteriaceae</taxon>
        <taxon>Leucobacter</taxon>
    </lineage>
</organism>
<keyword evidence="2" id="KW-0472">Membrane</keyword>
<evidence type="ECO:0000256" key="2">
    <source>
        <dbReference type="SAM" id="Phobius"/>
    </source>
</evidence>
<feature type="region of interest" description="Disordered" evidence="1">
    <location>
        <begin position="132"/>
        <end position="170"/>
    </location>
</feature>
<dbReference type="EMBL" id="CP035037">
    <property type="protein sequence ID" value="QAB17200.1"/>
    <property type="molecule type" value="Genomic_DNA"/>
</dbReference>